<dbReference type="Pfam" id="PF07943">
    <property type="entry name" value="PBP5_C"/>
    <property type="match status" value="1"/>
</dbReference>
<feature type="binding site" evidence="14">
    <location>
        <position position="224"/>
    </location>
    <ligand>
        <name>substrate</name>
    </ligand>
</feature>
<evidence type="ECO:0000256" key="4">
    <source>
        <dbReference type="ARBA" id="ARBA00012448"/>
    </source>
</evidence>
<dbReference type="Gene3D" id="3.40.710.10">
    <property type="entry name" value="DD-peptidase/beta-lactamase superfamily"/>
    <property type="match status" value="1"/>
</dbReference>
<evidence type="ECO:0000259" key="17">
    <source>
        <dbReference type="SMART" id="SM00936"/>
    </source>
</evidence>
<evidence type="ECO:0000256" key="8">
    <source>
        <dbReference type="ARBA" id="ARBA00022801"/>
    </source>
</evidence>
<evidence type="ECO:0000256" key="6">
    <source>
        <dbReference type="ARBA" id="ARBA00022670"/>
    </source>
</evidence>
<dbReference type="EnsemblBacteria" id="ABC22504">
    <property type="protein sequence ID" value="ABC22504"/>
    <property type="gene ID" value="Rru_A1704"/>
</dbReference>
<dbReference type="SMART" id="SM00936">
    <property type="entry name" value="PBP5_C"/>
    <property type="match status" value="1"/>
</dbReference>
<evidence type="ECO:0000313" key="19">
    <source>
        <dbReference type="Proteomes" id="UP000001929"/>
    </source>
</evidence>
<keyword evidence="5 18" id="KW-0121">Carboxypeptidase</keyword>
<dbReference type="UniPathway" id="UPA00219"/>
<dbReference type="InterPro" id="IPR037167">
    <property type="entry name" value="Peptidase_S11_C_sf"/>
</dbReference>
<name>Q2RTP1_RHORT</name>
<evidence type="ECO:0000256" key="5">
    <source>
        <dbReference type="ARBA" id="ARBA00022645"/>
    </source>
</evidence>
<evidence type="ECO:0000256" key="13">
    <source>
        <dbReference type="PIRSR" id="PIRSR618044-1"/>
    </source>
</evidence>
<dbReference type="Proteomes" id="UP000001929">
    <property type="component" value="Chromosome"/>
</dbReference>
<comment type="function">
    <text evidence="1">Removes C-terminal D-alanyl residues from sugar-peptide cell wall precursors.</text>
</comment>
<dbReference type="GO" id="GO:0006508">
    <property type="term" value="P:proteolysis"/>
    <property type="evidence" value="ECO:0007669"/>
    <property type="project" value="UniProtKB-KW"/>
</dbReference>
<feature type="signal peptide" evidence="16">
    <location>
        <begin position="1"/>
        <end position="25"/>
    </location>
</feature>
<feature type="active site" description="Proton acceptor" evidence="13">
    <location>
        <position position="60"/>
    </location>
</feature>
<sequence>MIALARHLTPFVLAAGLLTAMPAQAFETKARHALVIDLDTDTVLLDKDADVPMPPSSMSKLMTAYMLFERLKSGSLSLDDTFSVSENAWRKGGAASGGSTMFLNPGAQVKVHDLMRGIIIQSGNDACVVVAENLAGDEATFAAAMNRRAKELGLTNSHFVNATGLPDPEHYMTAHDLVLLAEHIIRDFPEFYEIYGETKFTYNGIVQHNRNPLLYMNMGADGLKTGHTNIAGFGLTASAVQDGRRLLMVINGLQSNKERSEEAERLMSWGFRNFETVTLLKAGQPISDADVWMGEEETVPLVSVNDLKITLPRAARRDMVAKAVFETPIPAPIQAGDRIATLVLTGPDMAKLEYPLVAGRAVEQLSFFGRILASARNAVFGTAQPAAH</sequence>
<evidence type="ECO:0000256" key="10">
    <source>
        <dbReference type="ARBA" id="ARBA00022984"/>
    </source>
</evidence>
<dbReference type="Pfam" id="PF00768">
    <property type="entry name" value="Peptidase_S11"/>
    <property type="match status" value="1"/>
</dbReference>
<dbReference type="GO" id="GO:0009002">
    <property type="term" value="F:serine-type D-Ala-D-Ala carboxypeptidase activity"/>
    <property type="evidence" value="ECO:0007669"/>
    <property type="project" value="UniProtKB-EC"/>
</dbReference>
<dbReference type="GO" id="GO:0008360">
    <property type="term" value="P:regulation of cell shape"/>
    <property type="evidence" value="ECO:0007669"/>
    <property type="project" value="UniProtKB-KW"/>
</dbReference>
<evidence type="ECO:0000256" key="16">
    <source>
        <dbReference type="SAM" id="SignalP"/>
    </source>
</evidence>
<proteinExistence type="inferred from homology"/>
<keyword evidence="6" id="KW-0645">Protease</keyword>
<protein>
    <recommendedName>
        <fullName evidence="4">serine-type D-Ala-D-Ala carboxypeptidase</fullName>
        <ecNumber evidence="4">3.4.16.4</ecNumber>
    </recommendedName>
</protein>
<dbReference type="PRINTS" id="PR00725">
    <property type="entry name" value="DADACBPTASE1"/>
</dbReference>
<dbReference type="HOGENOM" id="CLU_027070_8_1_5"/>
<dbReference type="RefSeq" id="WP_011389394.1">
    <property type="nucleotide sequence ID" value="NC_007643.1"/>
</dbReference>
<dbReference type="InterPro" id="IPR012907">
    <property type="entry name" value="Peptidase_S11_C"/>
</dbReference>
<evidence type="ECO:0000256" key="12">
    <source>
        <dbReference type="ARBA" id="ARBA00034000"/>
    </source>
</evidence>
<comment type="catalytic activity">
    <reaction evidence="12">
        <text>Preferential cleavage: (Ac)2-L-Lys-D-Ala-|-D-Ala. Also transpeptidation of peptidyl-alanyl moieties that are N-acyl substituents of D-alanine.</text>
        <dbReference type="EC" id="3.4.16.4"/>
    </reaction>
</comment>
<evidence type="ECO:0000256" key="7">
    <source>
        <dbReference type="ARBA" id="ARBA00022729"/>
    </source>
</evidence>
<dbReference type="SUPFAM" id="SSF56601">
    <property type="entry name" value="beta-lactamase/transpeptidase-like"/>
    <property type="match status" value="1"/>
</dbReference>
<evidence type="ECO:0000256" key="9">
    <source>
        <dbReference type="ARBA" id="ARBA00022960"/>
    </source>
</evidence>
<keyword evidence="10" id="KW-0573">Peptidoglycan synthesis</keyword>
<evidence type="ECO:0000313" key="18">
    <source>
        <dbReference type="EMBL" id="ABC22504.1"/>
    </source>
</evidence>
<gene>
    <name evidence="18" type="ordered locus">Rru_A1704</name>
</gene>
<dbReference type="InterPro" id="IPR018044">
    <property type="entry name" value="Peptidase_S11"/>
</dbReference>
<dbReference type="GO" id="GO:0009252">
    <property type="term" value="P:peptidoglycan biosynthetic process"/>
    <property type="evidence" value="ECO:0007669"/>
    <property type="project" value="UniProtKB-UniPathway"/>
</dbReference>
<dbReference type="EC" id="3.4.16.4" evidence="4"/>
<dbReference type="InterPro" id="IPR015956">
    <property type="entry name" value="Peniciliin-bd_prot_C_sf"/>
</dbReference>
<accession>Q2RTP1</accession>
<reference evidence="18 19" key="1">
    <citation type="journal article" date="2011" name="Stand. Genomic Sci.">
        <title>Complete genome sequence of Rhodospirillum rubrum type strain (S1).</title>
        <authorList>
            <person name="Munk A.C."/>
            <person name="Copeland A."/>
            <person name="Lucas S."/>
            <person name="Lapidus A."/>
            <person name="Del Rio T.G."/>
            <person name="Barry K."/>
            <person name="Detter J.C."/>
            <person name="Hammon N."/>
            <person name="Israni S."/>
            <person name="Pitluck S."/>
            <person name="Brettin T."/>
            <person name="Bruce D."/>
            <person name="Han C."/>
            <person name="Tapia R."/>
            <person name="Gilna P."/>
            <person name="Schmutz J."/>
            <person name="Larimer F."/>
            <person name="Land M."/>
            <person name="Kyrpides N.C."/>
            <person name="Mavromatis K."/>
            <person name="Richardson P."/>
            <person name="Rohde M."/>
            <person name="Goker M."/>
            <person name="Klenk H.P."/>
            <person name="Zhang Y."/>
            <person name="Roberts G.P."/>
            <person name="Reslewic S."/>
            <person name="Schwartz D.C."/>
        </authorList>
    </citation>
    <scope>NUCLEOTIDE SEQUENCE [LARGE SCALE GENOMIC DNA]</scope>
    <source>
        <strain evidence="19">ATCC 11170 / ATH 1.1.1 / DSM 467 / LMG 4362 / NCIMB 8255 / S1</strain>
    </source>
</reference>
<dbReference type="PANTHER" id="PTHR21581">
    <property type="entry name" value="D-ALANYL-D-ALANINE CARBOXYPEPTIDASE"/>
    <property type="match status" value="1"/>
</dbReference>
<dbReference type="PANTHER" id="PTHR21581:SF6">
    <property type="entry name" value="TRAFFICKING PROTEIN PARTICLE COMPLEX SUBUNIT 12"/>
    <property type="match status" value="1"/>
</dbReference>
<feature type="chain" id="PRO_5004214814" description="serine-type D-Ala-D-Ala carboxypeptidase" evidence="16">
    <location>
        <begin position="26"/>
        <end position="388"/>
    </location>
</feature>
<comment type="pathway">
    <text evidence="2">Cell wall biogenesis; peptidoglycan biosynthesis.</text>
</comment>
<evidence type="ECO:0000256" key="11">
    <source>
        <dbReference type="ARBA" id="ARBA00023316"/>
    </source>
</evidence>
<keyword evidence="7 16" id="KW-0732">Signal</keyword>
<keyword evidence="19" id="KW-1185">Reference proteome</keyword>
<dbReference type="GO" id="GO:0071555">
    <property type="term" value="P:cell wall organization"/>
    <property type="evidence" value="ECO:0007669"/>
    <property type="project" value="UniProtKB-KW"/>
</dbReference>
<evidence type="ECO:0000256" key="2">
    <source>
        <dbReference type="ARBA" id="ARBA00004752"/>
    </source>
</evidence>
<evidence type="ECO:0000256" key="3">
    <source>
        <dbReference type="ARBA" id="ARBA00007164"/>
    </source>
</evidence>
<keyword evidence="9" id="KW-0133">Cell shape</keyword>
<comment type="similarity">
    <text evidence="3 15">Belongs to the peptidase S11 family.</text>
</comment>
<dbReference type="InterPro" id="IPR001967">
    <property type="entry name" value="Peptidase_S11_N"/>
</dbReference>
<dbReference type="KEGG" id="rru:Rru_A1704"/>
<dbReference type="STRING" id="269796.Rru_A1704"/>
<dbReference type="Gene3D" id="2.60.410.10">
    <property type="entry name" value="D-Ala-D-Ala carboxypeptidase, C-terminal domain"/>
    <property type="match status" value="1"/>
</dbReference>
<organism evidence="18 19">
    <name type="scientific">Rhodospirillum rubrum (strain ATCC 11170 / ATH 1.1.1 / DSM 467 / LMG 4362 / NCIMB 8255 / S1)</name>
    <dbReference type="NCBI Taxonomy" id="269796"/>
    <lineage>
        <taxon>Bacteria</taxon>
        <taxon>Pseudomonadati</taxon>
        <taxon>Pseudomonadota</taxon>
        <taxon>Alphaproteobacteria</taxon>
        <taxon>Rhodospirillales</taxon>
        <taxon>Rhodospirillaceae</taxon>
        <taxon>Rhodospirillum</taxon>
    </lineage>
</organism>
<evidence type="ECO:0000256" key="1">
    <source>
        <dbReference type="ARBA" id="ARBA00003217"/>
    </source>
</evidence>
<feature type="domain" description="Peptidase S11 D-Ala-D-Ala carboxypeptidase A C-terminal" evidence="17">
    <location>
        <begin position="274"/>
        <end position="364"/>
    </location>
</feature>
<dbReference type="AlphaFoldDB" id="Q2RTP1"/>
<feature type="active site" evidence="13">
    <location>
        <position position="122"/>
    </location>
</feature>
<dbReference type="EMBL" id="CP000230">
    <property type="protein sequence ID" value="ABC22504.1"/>
    <property type="molecule type" value="Genomic_DNA"/>
</dbReference>
<dbReference type="PhylomeDB" id="Q2RTP1"/>
<keyword evidence="11" id="KW-0961">Cell wall biogenesis/degradation</keyword>
<keyword evidence="8 18" id="KW-0378">Hydrolase</keyword>
<feature type="active site" description="Acyl-ester intermediate" evidence="13">
    <location>
        <position position="57"/>
    </location>
</feature>
<dbReference type="InterPro" id="IPR012338">
    <property type="entry name" value="Beta-lactam/transpept-like"/>
</dbReference>
<evidence type="ECO:0000256" key="15">
    <source>
        <dbReference type="RuleBase" id="RU004016"/>
    </source>
</evidence>
<dbReference type="PATRIC" id="fig|269796.9.peg.1782"/>
<dbReference type="eggNOG" id="COG1686">
    <property type="taxonomic scope" value="Bacteria"/>
</dbReference>
<dbReference type="SUPFAM" id="SSF69189">
    <property type="entry name" value="Penicillin-binding protein associated domain"/>
    <property type="match status" value="1"/>
</dbReference>
<evidence type="ECO:0000256" key="14">
    <source>
        <dbReference type="PIRSR" id="PIRSR618044-2"/>
    </source>
</evidence>